<keyword evidence="3" id="KW-1185">Reference proteome</keyword>
<feature type="chain" id="PRO_5043934059" evidence="1">
    <location>
        <begin position="17"/>
        <end position="359"/>
    </location>
</feature>
<dbReference type="Proteomes" id="UP001373714">
    <property type="component" value="Unassembled WGS sequence"/>
</dbReference>
<sequence>MAFTAWVGLNLGLAAASPQILAYSAVEIKSGVEGHAATRMGIGRTGAVTAAAMVVAEIRSGGTTIAGVSATATTATNTLTIISTTTTSASTSSTNFPPTSTPYTSRVDVVDTAEYSTYKGSKRQVYVTNWDIEKNGKINPRTLIDGPTKSAQYFMVKNAMKNALLYFYNRSLSEKTSADNIESLFKGEPIESTVREELNKTTKTPDEEEKTDVFCAAQPHSQYEGENFDPIMYCDESGFSIRLHNAREETLSIKCLDAAKVAYELSLHLAVPPLKSDDEAKEWVHTGKPIATTPDRIWETIGHTFWSEDSSWFVYIGREPIESCKFKSNPVDYWPAFRGVDAGEVDRPMAVGQGAIMSK</sequence>
<gene>
    <name evidence="2" type="ORF">TWF730_002606</name>
</gene>
<reference evidence="2 3" key="1">
    <citation type="submission" date="2019-10" db="EMBL/GenBank/DDBJ databases">
        <authorList>
            <person name="Palmer J.M."/>
        </authorList>
    </citation>
    <scope>NUCLEOTIDE SEQUENCE [LARGE SCALE GENOMIC DNA]</scope>
    <source>
        <strain evidence="2 3">TWF730</strain>
    </source>
</reference>
<evidence type="ECO:0000313" key="3">
    <source>
        <dbReference type="Proteomes" id="UP001373714"/>
    </source>
</evidence>
<name>A0AAV9UAM1_9PEZI</name>
<accession>A0AAV9UAM1</accession>
<evidence type="ECO:0000256" key="1">
    <source>
        <dbReference type="SAM" id="SignalP"/>
    </source>
</evidence>
<dbReference type="EMBL" id="JAVHNS010000012">
    <property type="protein sequence ID" value="KAK6338543.1"/>
    <property type="molecule type" value="Genomic_DNA"/>
</dbReference>
<proteinExistence type="predicted"/>
<organism evidence="2 3">
    <name type="scientific">Orbilia blumenaviensis</name>
    <dbReference type="NCBI Taxonomy" id="1796055"/>
    <lineage>
        <taxon>Eukaryota</taxon>
        <taxon>Fungi</taxon>
        <taxon>Dikarya</taxon>
        <taxon>Ascomycota</taxon>
        <taxon>Pezizomycotina</taxon>
        <taxon>Orbiliomycetes</taxon>
        <taxon>Orbiliales</taxon>
        <taxon>Orbiliaceae</taxon>
        <taxon>Orbilia</taxon>
    </lineage>
</organism>
<keyword evidence="1" id="KW-0732">Signal</keyword>
<protein>
    <submittedName>
        <fullName evidence="2">Uncharacterized protein</fullName>
    </submittedName>
</protein>
<dbReference type="AlphaFoldDB" id="A0AAV9UAM1"/>
<evidence type="ECO:0000313" key="2">
    <source>
        <dbReference type="EMBL" id="KAK6338543.1"/>
    </source>
</evidence>
<comment type="caution">
    <text evidence="2">The sequence shown here is derived from an EMBL/GenBank/DDBJ whole genome shotgun (WGS) entry which is preliminary data.</text>
</comment>
<feature type="signal peptide" evidence="1">
    <location>
        <begin position="1"/>
        <end position="16"/>
    </location>
</feature>